<dbReference type="Proteomes" id="UP000244890">
    <property type="component" value="Chromosome"/>
</dbReference>
<reference evidence="1 2" key="1">
    <citation type="submission" date="2017-06" db="EMBL/GenBank/DDBJ databases">
        <title>Complete genome of Helicobacter apodemus.</title>
        <authorList>
            <person name="Cho S."/>
        </authorList>
    </citation>
    <scope>NUCLEOTIDE SEQUENCE [LARGE SCALE GENOMIC DNA]</scope>
    <source>
        <strain evidence="2">SNUVETPUB-15-01</strain>
    </source>
</reference>
<organism evidence="1 2">
    <name type="scientific">Helicobacter apodemus</name>
    <dbReference type="NCBI Taxonomy" id="135569"/>
    <lineage>
        <taxon>Bacteria</taxon>
        <taxon>Pseudomonadati</taxon>
        <taxon>Campylobacterota</taxon>
        <taxon>Epsilonproteobacteria</taxon>
        <taxon>Campylobacterales</taxon>
        <taxon>Helicobacteraceae</taxon>
        <taxon>Helicobacter</taxon>
    </lineage>
</organism>
<gene>
    <name evidence="1" type="ORF">CDV25_04830</name>
</gene>
<dbReference type="OrthoDB" id="9974121at2"/>
<protein>
    <submittedName>
        <fullName evidence="1">Uncharacterized protein</fullName>
    </submittedName>
</protein>
<accession>A0A2U8FD69</accession>
<name>A0A2U8FD69_9HELI</name>
<dbReference type="EMBL" id="CP021886">
    <property type="protein sequence ID" value="AWI34162.1"/>
    <property type="molecule type" value="Genomic_DNA"/>
</dbReference>
<evidence type="ECO:0000313" key="1">
    <source>
        <dbReference type="EMBL" id="AWI34162.1"/>
    </source>
</evidence>
<proteinExistence type="predicted"/>
<sequence>MREIHLKIARVASPCEKLQNGNYFNLNHFLISSRNKVSNMASIAMQKFRSSSIMDSFEVGFLPRTQPNNQKKSPIPKKD</sequence>
<dbReference type="RefSeq" id="WP_108911001.1">
    <property type="nucleotide sequence ID" value="NZ_CP021886.1"/>
</dbReference>
<evidence type="ECO:0000313" key="2">
    <source>
        <dbReference type="Proteomes" id="UP000244890"/>
    </source>
</evidence>
<dbReference type="KEGG" id="had:CDV25_04830"/>
<dbReference type="AlphaFoldDB" id="A0A2U8FD69"/>